<dbReference type="OrthoDB" id="5649378at2"/>
<dbReference type="NCBIfam" id="TIGR03660">
    <property type="entry name" value="T1SS_rpt_143"/>
    <property type="match status" value="1"/>
</dbReference>
<evidence type="ECO:0000313" key="3">
    <source>
        <dbReference type="Proteomes" id="UP000199308"/>
    </source>
</evidence>
<evidence type="ECO:0000313" key="2">
    <source>
        <dbReference type="EMBL" id="SET80953.1"/>
    </source>
</evidence>
<feature type="compositionally biased region" description="Low complexity" evidence="1">
    <location>
        <begin position="112"/>
        <end position="133"/>
    </location>
</feature>
<name>A0A1I0HDA1_THASX</name>
<feature type="region of interest" description="Disordered" evidence="1">
    <location>
        <begin position="104"/>
        <end position="133"/>
    </location>
</feature>
<sequence length="3292" mass="348553">MKGVLAKSVLIVIEDVAWLVTEDGEWLQLDDAAFNDAIEQGVEQVYFTREDLVYDQETPYLPILGQVVAVPYAVVSSISQDEIDVLSPITEKDNVEYPPEKTYLSTQQWENEQQSVAESPESSQQQQANNGQSATLDDGLSLFFRVIKYPGAYEIVRSGFDTTGFITDTSPREIPSYLLDDDGGATDLSIQILDGGDELINRAETPSIGLSGEASGVPDGFELAILLVDSAGNTLSLSAMAQDELWQLDNVDVSSFVDGPISAQIALSADQVATSTVEDTSVIDTMAEVALQVTATCTDQGQTFALTGTVSEVEDGQPATVIISDTGGNQSSYDVVVNGGQFVIDPLDTTPFIDGNLTADVTVFDIAGNEAITQSDFTLDTTAILSLTIDQTDDSIINAEESSRVNLSGTVENVEDGQTINVTLTDVNGQQLQTSAVVSGETWQINAIDISAFADGEFTAAATVEDLQCNVAQTQATAEIDNIADLSINVSAECTDVGERFTLSGAVTDIEDGDIVTLTLTDSVGATETVTATVIGGMWQTEPLDLTSLADGNVTASAVVSDNAGNEATIAQDFDLDLIAAIDLSIESGGDGILNQKEVGLTTIKGSVSDIENGQTVQITVTDSVGASVTFDTVVENGLWEIDNSDLSALADGELTLTAQSEDTHCNLAVNSITVNKDATPPLIDIDTGVDGIDTFALKFGALTTISGTTDAEDGQVVTLTISDGVTDYTVDASVSGGTWQANGIDITSLDVNRDWTVDAAVSDIAGNANDDALPLIDVPGTARLFEFYLDIFEFASSTASINVPDGDLVFAIDQADLSSITSSGQPLVMQRSADGKQLDFFVGDLSGAIALDMKLTDSSIVFRLYEPFDEAARAAILNTFVKVQATQIDSDGTIDAIEIPVELVIVDTPPFAVDDSATAREGQAVFGSFVANDYTIEGPLTLTEIQIGGTTYTVDPSSDTVIDTEFGELVVRSNGLYRFTAANDLDNRIEQSLAIRYVVQDADGTNGRANAVFQVLDGSAGTNSIEFTSYVEPLFGDSATNSFTVDISAGSDSIVAESTRFSNAAAAALNALDYSSNAELVEFSLSEDKTQIIGETSTGVVITYSISAVANGRDATATIDVEQFAPLRHPTLTNVLEFPLLITAQDLDFTFIRYEPIIVEIVDGALPTGVNIQAVALSEAQLISGPVQGQGEFQLQPGSDAVALSLFAPESQQPILYSNGEEINFFVSADGKTLIGYTADIADPVFSLELDKTITLRAGGEPINYVFTLYKSLDQTDSDKIPIKIVALDTDQDRATFELDISVADDGTAQIDIDPLNVSEIPRGTSPFTNFDSGVASITSASDPITSIVFFVFNNDPVLDSLGNAVTSNGEAVIWIDKGNGILIGQLADGTDIIRVQIPKEIALDPNLSADVPISFELRGPIDHLGSQDSQLTIQVPISVVDIDGTFSNQILMVDVDDGRDPTLTDPAVATSSVDEGELIDVDIDKVTSKGQINLNQGSDDIVAVELADGFTLTGVTTRGGIAVTLDTTPTDKGWYIARAADTNDKVFQIKIDETGAFTYQQFQAIDHPLGNDKNETTISIDVQAVDADGDRSNSQTVTVSVIDAVPTTKSISKEVTEGESFTVNALDGTEVGADGGVLTSIFYNETTYFPGDVIELFDFAESPAVKYGELEFSADGSITVTSNTYSSTAEFYDDIVSLVITDNDGDATSGQLDIRIKDSSGSIIGFDTTTPEDTPVQVLVEALPGDLDLGEEVIAIRIDEASLNGGTMQLERLGGSLEDIKVVDGKLELTGDQLVTLSTGNTIPNGTLIYTPALNASDAIKSQQVKLIVDVVIQSGDGTIKDPVSNTIEINITPVADAPIWNTDNSTFVYNPDLDGSVIEDGGPIPIMLQADLFDTDGSERLTYRIESIDDGLTLTITEDGQEVAIDDGTVLNPTQIQTLVATSALNVAGLLTFDVVAISREPENGDTFELPPLTIDINVQPVADEVVDLKVRSYQGLEDEPIQVNELIAVELTDLDGSEEISYELTLPDDWTIAASGGAVIEDLGGNVFKVSGVDVDAGNYTIIPKQDISSFTAGDFDISVVAISTDSEIDGIPEFGDDFRTDPKTLTVKLTGVVDTVDVDVGDNWSYDVDNGIITNTAQFDEDTDIPLDFLIKTGDIDGSENINLLLTSVPDGINFVDADGNVVNLEVVKLESGNPVFGVTAEQLKSLFVRPVEDFSGLLDFGVQAVVSEPDGDNQTFDLTLSIDVFPVVDQNPQALYNFQRGTEDKIVILKFATDETLSTLDPDFEDDSLKNLGKDVDGSESIVTVNIVGIPAGAQITLDGVAVSTGPIDLSTLIDSISPTINDLLNSGRVGLLPPKDSDEDFSVQLEYTIIDSSTTQTSDPVVVTAQLDLEIYGDVDLFTRFETTDDVLVSDGGAIDLTGTVKFFEDDIDGSEELRYVYLTVPSGNDWYVTHPNGALPDGDGRWYIPLQGISVDGVVESDLDVLAGVTVLSANPTSGPVSIVVHGSVVDHEDRDGILGTIEVQFNGTTTPSFASPVDQVQLSVIDGVEDLPIDFQGHINPNLSDDSNDLISFRIKASDMPPGLTFTGGGVRYLHNDDGGLIEYLFDQDSWANTKIVLSQEDEDGNLIEVDFAGSFSVPIRVIATDTDSGDTFIDDSQILEFDITPVVDGVVVTEEEYVLYEDTATPIAEILLFDDMNNGGLTAGGIESIKVDASDPTNNLTITTNGAEISDDGGFFQLVAGTDSTYRFTGTTPEELASAIRSATIKAPLHVSGENAVTVQLSGFIIDQATISSGLATDEAAFDVSYQFDVIPVTDNSVITGDNVTGDEDSAIALSDLSSQLIDQDGSENIYLTITGVPTGGSIGYSDGGGGITIAPNNGKDGGTFDGKDTFSFTVDASQLDNVVFIPPADFSGDVPLTFNAITQDQEPAKFVTTSTNFIVSVLPVADEVDVFTAPEDMITVDEDDLAVVSLGVANTDTDGSEQITIKVTINASSDASALVGIEELATIQAGIRRGLFESDGAGNFVAEITLGASEINSLGINPGGIAFGNMDITIEIGSEDSASILGDTQTVSAISDTFNLVLDITPAADPPVWLAVDDVTATDPASIDLGLSLALTNPAPGEEGFLLVTGLADGLSLSAGTENPDGSYTVDFADVESLALLGAEDGQTYSLVLTPTATLDGDQRLGQVETIDVTVDSSAGGRPDTDDYDRYVDGLTLEETELLNQLISIKEDGDLTGINVKDLKTVYMLREYTEQDTEHQQAIDANNKFEPPMDELVNQGDTPWR</sequence>
<evidence type="ECO:0000256" key="1">
    <source>
        <dbReference type="SAM" id="MobiDB-lite"/>
    </source>
</evidence>
<dbReference type="InterPro" id="IPR013783">
    <property type="entry name" value="Ig-like_fold"/>
</dbReference>
<dbReference type="InterPro" id="IPR019959">
    <property type="entry name" value="T1SS-143_rpt-cont_dom"/>
</dbReference>
<accession>A0A1I0HDA1</accession>
<proteinExistence type="predicted"/>
<dbReference type="Proteomes" id="UP000199308">
    <property type="component" value="Unassembled WGS sequence"/>
</dbReference>
<dbReference type="EMBL" id="FOHK01000015">
    <property type="protein sequence ID" value="SET80953.1"/>
    <property type="molecule type" value="Genomic_DNA"/>
</dbReference>
<protein>
    <submittedName>
        <fullName evidence="2">T1SS-143 domain-containing protein</fullName>
    </submittedName>
</protein>
<keyword evidence="3" id="KW-1185">Reference proteome</keyword>
<dbReference type="Gene3D" id="2.60.40.10">
    <property type="entry name" value="Immunoglobulins"/>
    <property type="match status" value="5"/>
</dbReference>
<dbReference type="STRING" id="349064.SAMN05660429_02743"/>
<dbReference type="RefSeq" id="WP_093331665.1">
    <property type="nucleotide sequence ID" value="NZ_AP027363.1"/>
</dbReference>
<organism evidence="2 3">
    <name type="scientific">Thalassotalea agarivorans</name>
    <name type="common">Thalassomonas agarivorans</name>
    <dbReference type="NCBI Taxonomy" id="349064"/>
    <lineage>
        <taxon>Bacteria</taxon>
        <taxon>Pseudomonadati</taxon>
        <taxon>Pseudomonadota</taxon>
        <taxon>Gammaproteobacteria</taxon>
        <taxon>Alteromonadales</taxon>
        <taxon>Colwelliaceae</taxon>
        <taxon>Thalassotalea</taxon>
    </lineage>
</organism>
<dbReference type="NCBIfam" id="NF033510">
    <property type="entry name" value="Ca_tandemer"/>
    <property type="match status" value="2"/>
</dbReference>
<reference evidence="2 3" key="1">
    <citation type="submission" date="2016-10" db="EMBL/GenBank/DDBJ databases">
        <authorList>
            <person name="de Groot N.N."/>
        </authorList>
    </citation>
    <scope>NUCLEOTIDE SEQUENCE [LARGE SCALE GENOMIC DNA]</scope>
    <source>
        <strain evidence="2 3">DSM 19706</strain>
    </source>
</reference>
<gene>
    <name evidence="2" type="ORF">SAMN05660429_02743</name>
</gene>